<sequence length="56" mass="6507">MCSVADLTKQTAEETWKWKKHSKIQHCVMARIIVYNKSKHTIPLVFESVTFTKLNG</sequence>
<evidence type="ECO:0000313" key="1">
    <source>
        <dbReference type="EMBL" id="GGI15386.1"/>
    </source>
</evidence>
<accession>A0A8J3ARP7</accession>
<dbReference type="EMBL" id="BMDH01000006">
    <property type="protein sequence ID" value="GGI15386.1"/>
    <property type="molecule type" value="Genomic_DNA"/>
</dbReference>
<dbReference type="AlphaFoldDB" id="A0A8J3ARP7"/>
<reference evidence="1" key="2">
    <citation type="submission" date="2020-09" db="EMBL/GenBank/DDBJ databases">
        <authorList>
            <person name="Sun Q."/>
            <person name="Sedlacek I."/>
        </authorList>
    </citation>
    <scope>NUCLEOTIDE SEQUENCE</scope>
    <source>
        <strain evidence="1">CCM 8606</strain>
    </source>
</reference>
<reference evidence="1" key="1">
    <citation type="journal article" date="2014" name="Int. J. Syst. Evol. Microbiol.">
        <title>Complete genome sequence of Corynebacterium casei LMG S-19264T (=DSM 44701T), isolated from a smear-ripened cheese.</title>
        <authorList>
            <consortium name="US DOE Joint Genome Institute (JGI-PGF)"/>
            <person name="Walter F."/>
            <person name="Albersmeier A."/>
            <person name="Kalinowski J."/>
            <person name="Ruckert C."/>
        </authorList>
    </citation>
    <scope>NUCLEOTIDE SEQUENCE</scope>
    <source>
        <strain evidence="1">CCM 8606</strain>
    </source>
</reference>
<evidence type="ECO:0000313" key="2">
    <source>
        <dbReference type="Proteomes" id="UP000619536"/>
    </source>
</evidence>
<dbReference type="Proteomes" id="UP000619536">
    <property type="component" value="Unassembled WGS sequence"/>
</dbReference>
<organism evidence="1 2">
    <name type="scientific">Galliscardovia ingluviei</name>
    <dbReference type="NCBI Taxonomy" id="1769422"/>
    <lineage>
        <taxon>Bacteria</taxon>
        <taxon>Bacillati</taxon>
        <taxon>Actinomycetota</taxon>
        <taxon>Actinomycetes</taxon>
        <taxon>Bifidobacteriales</taxon>
        <taxon>Bifidobacteriaceae</taxon>
        <taxon>Galliscardovia</taxon>
    </lineage>
</organism>
<gene>
    <name evidence="1" type="ORF">GCM10007377_15640</name>
</gene>
<proteinExistence type="predicted"/>
<name>A0A8J3ARP7_9BIFI</name>
<comment type="caution">
    <text evidence="1">The sequence shown here is derived from an EMBL/GenBank/DDBJ whole genome shotgun (WGS) entry which is preliminary data.</text>
</comment>
<keyword evidence="2" id="KW-1185">Reference proteome</keyword>
<protein>
    <submittedName>
        <fullName evidence="1">Uncharacterized protein</fullName>
    </submittedName>
</protein>